<keyword evidence="2" id="KW-1185">Reference proteome</keyword>
<dbReference type="Proteomes" id="UP000204657">
    <property type="component" value="Segment"/>
</dbReference>
<gene>
    <name evidence="1" type="primary">motA.1</name>
</gene>
<sequence length="49" mass="4979">MSVFVGLTNAALFSGLVLLAGQPVAVASGIALISYAVTRLIVYLVSLAK</sequence>
<organism evidence="1 2">
    <name type="scientific">Edwardsiella phage PEi20</name>
    <dbReference type="NCBI Taxonomy" id="1608310"/>
    <lineage>
        <taxon>Viruses</taxon>
        <taxon>Duplodnaviria</taxon>
        <taxon>Heunggongvirae</taxon>
        <taxon>Uroviricota</taxon>
        <taxon>Caudoviricetes</taxon>
        <taxon>Pantevenvirales</taxon>
        <taxon>Straboviridae</taxon>
        <taxon>Tevenvirinae</taxon>
        <taxon>Kanagawavirus</taxon>
        <taxon>Kanagawavirus pei20</taxon>
    </lineage>
</organism>
<dbReference type="RefSeq" id="YP_009190446.1">
    <property type="nucleotide sequence ID" value="NC_028683.1"/>
</dbReference>
<dbReference type="EMBL" id="AP014714">
    <property type="protein sequence ID" value="BAQ22938.1"/>
    <property type="molecule type" value="Genomic_DNA"/>
</dbReference>
<accession>A0A0B6VP24</accession>
<dbReference type="KEGG" id="vg:26519282"/>
<reference evidence="1 2" key="1">
    <citation type="submission" date="2015-02" db="EMBL/GenBank/DDBJ databases">
        <title>Complete genome sequences of Edwardsiella bacteriophages, PEi20 and PEi26.</title>
        <authorList>
            <person name="Yasuike M."/>
            <person name="Nishiki I."/>
            <person name="Iwasaki Y."/>
            <person name="Nakamura Y."/>
            <person name="Fujiwara A."/>
            <person name="Hassan E.S."/>
            <person name="Mahmoud M.M."/>
            <person name="Kawato Y."/>
            <person name="Nagai S."/>
            <person name="Kobayashi T."/>
            <person name="Ototake M."/>
            <person name="Nakai T."/>
        </authorList>
    </citation>
    <scope>NUCLEOTIDE SEQUENCE [LARGE SCALE GENOMIC DNA]</scope>
</reference>
<name>A0A0B6VP24_9CAUD</name>
<protein>
    <submittedName>
        <fullName evidence="1">Hypothetical predicted periplasmic protein</fullName>
    </submittedName>
</protein>
<dbReference type="GeneID" id="26519282"/>
<evidence type="ECO:0000313" key="1">
    <source>
        <dbReference type="EMBL" id="BAQ22938.1"/>
    </source>
</evidence>
<proteinExistence type="predicted"/>
<evidence type="ECO:0000313" key="2">
    <source>
        <dbReference type="Proteomes" id="UP000204657"/>
    </source>
</evidence>